<dbReference type="InterPro" id="IPR050857">
    <property type="entry name" value="D-2-hydroxyacid_DH"/>
</dbReference>
<dbReference type="Pfam" id="PF00389">
    <property type="entry name" value="2-Hacid_dh"/>
    <property type="match status" value="1"/>
</dbReference>
<dbReference type="PANTHER" id="PTHR42789">
    <property type="entry name" value="D-ISOMER SPECIFIC 2-HYDROXYACID DEHYDROGENASE FAMILY PROTEIN (AFU_ORTHOLOGUE AFUA_6G10090)"/>
    <property type="match status" value="1"/>
</dbReference>
<dbReference type="SUPFAM" id="SSF52283">
    <property type="entry name" value="Formate/glycerate dehydrogenase catalytic domain-like"/>
    <property type="match status" value="1"/>
</dbReference>
<dbReference type="InterPro" id="IPR029752">
    <property type="entry name" value="D-isomer_DH_CS1"/>
</dbReference>
<organism evidence="8 9">
    <name type="scientific">Levilactobacillus angrenensis</name>
    <dbReference type="NCBI Taxonomy" id="2486020"/>
    <lineage>
        <taxon>Bacteria</taxon>
        <taxon>Bacillati</taxon>
        <taxon>Bacillota</taxon>
        <taxon>Bacilli</taxon>
        <taxon>Lactobacillales</taxon>
        <taxon>Lactobacillaceae</taxon>
        <taxon>Levilactobacillus</taxon>
    </lineage>
</organism>
<dbReference type="Pfam" id="PF02826">
    <property type="entry name" value="2-Hacid_dh_C"/>
    <property type="match status" value="1"/>
</dbReference>
<dbReference type="InterPro" id="IPR006139">
    <property type="entry name" value="D-isomer_2_OHA_DH_cat_dom"/>
</dbReference>
<evidence type="ECO:0000256" key="2">
    <source>
        <dbReference type="ARBA" id="ARBA00022605"/>
    </source>
</evidence>
<evidence type="ECO:0000256" key="3">
    <source>
        <dbReference type="ARBA" id="ARBA00023002"/>
    </source>
</evidence>
<keyword evidence="9" id="KW-1185">Reference proteome</keyword>
<keyword evidence="4" id="KW-0520">NAD</keyword>
<dbReference type="InterPro" id="IPR029753">
    <property type="entry name" value="D-isomer_DH_CS"/>
</dbReference>
<dbReference type="InterPro" id="IPR036291">
    <property type="entry name" value="NAD(P)-bd_dom_sf"/>
</dbReference>
<gene>
    <name evidence="8" type="ORF">ACFP1M_00605</name>
</gene>
<dbReference type="Proteomes" id="UP001596258">
    <property type="component" value="Unassembled WGS sequence"/>
</dbReference>
<evidence type="ECO:0000259" key="6">
    <source>
        <dbReference type="Pfam" id="PF00389"/>
    </source>
</evidence>
<comment type="caution">
    <text evidence="8">The sequence shown here is derived from an EMBL/GenBank/DDBJ whole genome shotgun (WGS) entry which is preliminary data.</text>
</comment>
<evidence type="ECO:0000259" key="7">
    <source>
        <dbReference type="Pfam" id="PF02826"/>
    </source>
</evidence>
<dbReference type="EMBL" id="JBHSSO010000003">
    <property type="protein sequence ID" value="MFC6288710.1"/>
    <property type="molecule type" value="Genomic_DNA"/>
</dbReference>
<reference evidence="9" key="1">
    <citation type="journal article" date="2019" name="Int. J. Syst. Evol. Microbiol.">
        <title>The Global Catalogue of Microorganisms (GCM) 10K type strain sequencing project: providing services to taxonomists for standard genome sequencing and annotation.</title>
        <authorList>
            <consortium name="The Broad Institute Genomics Platform"/>
            <consortium name="The Broad Institute Genome Sequencing Center for Infectious Disease"/>
            <person name="Wu L."/>
            <person name="Ma J."/>
        </authorList>
    </citation>
    <scope>NUCLEOTIDE SEQUENCE [LARGE SCALE GENOMIC DNA]</scope>
    <source>
        <strain evidence="9">CCM 8893</strain>
    </source>
</reference>
<keyword evidence="3 5" id="KW-0560">Oxidoreductase</keyword>
<protein>
    <submittedName>
        <fullName evidence="8">Hydroxyacid dehydrogenase</fullName>
        <ecNumber evidence="8">1.1.1.-</ecNumber>
    </submittedName>
</protein>
<name>A0ABW1U814_9LACO</name>
<dbReference type="PROSITE" id="PS00671">
    <property type="entry name" value="D_2_HYDROXYACID_DH_3"/>
    <property type="match status" value="1"/>
</dbReference>
<dbReference type="PROSITE" id="PS00065">
    <property type="entry name" value="D_2_HYDROXYACID_DH_1"/>
    <property type="match status" value="1"/>
</dbReference>
<feature type="domain" description="D-isomer specific 2-hydroxyacid dehydrogenase NAD-binding" evidence="7">
    <location>
        <begin position="107"/>
        <end position="278"/>
    </location>
</feature>
<dbReference type="PANTHER" id="PTHR42789:SF1">
    <property type="entry name" value="D-ISOMER SPECIFIC 2-HYDROXYACID DEHYDROGENASE FAMILY PROTEIN (AFU_ORTHOLOGUE AFUA_6G10090)"/>
    <property type="match status" value="1"/>
</dbReference>
<dbReference type="GO" id="GO:0016491">
    <property type="term" value="F:oxidoreductase activity"/>
    <property type="evidence" value="ECO:0007669"/>
    <property type="project" value="UniProtKB-KW"/>
</dbReference>
<evidence type="ECO:0000256" key="4">
    <source>
        <dbReference type="ARBA" id="ARBA00023027"/>
    </source>
</evidence>
<dbReference type="EC" id="1.1.1.-" evidence="8"/>
<comment type="similarity">
    <text evidence="1 5">Belongs to the D-isomer specific 2-hydroxyacid dehydrogenase family.</text>
</comment>
<evidence type="ECO:0000256" key="5">
    <source>
        <dbReference type="RuleBase" id="RU003719"/>
    </source>
</evidence>
<dbReference type="CDD" id="cd12173">
    <property type="entry name" value="PGDH_4"/>
    <property type="match status" value="1"/>
</dbReference>
<dbReference type="InterPro" id="IPR006140">
    <property type="entry name" value="D-isomer_DH_NAD-bd"/>
</dbReference>
<dbReference type="Gene3D" id="3.40.50.720">
    <property type="entry name" value="NAD(P)-binding Rossmann-like Domain"/>
    <property type="match status" value="2"/>
</dbReference>
<evidence type="ECO:0000256" key="1">
    <source>
        <dbReference type="ARBA" id="ARBA00005854"/>
    </source>
</evidence>
<dbReference type="RefSeq" id="WP_125577300.1">
    <property type="nucleotide sequence ID" value="NZ_JBHSSO010000003.1"/>
</dbReference>
<feature type="domain" description="D-isomer specific 2-hydroxyacid dehydrogenase catalytic" evidence="6">
    <location>
        <begin position="9"/>
        <end position="310"/>
    </location>
</feature>
<evidence type="ECO:0000313" key="9">
    <source>
        <dbReference type="Proteomes" id="UP001596258"/>
    </source>
</evidence>
<evidence type="ECO:0000313" key="8">
    <source>
        <dbReference type="EMBL" id="MFC6288710.1"/>
    </source>
</evidence>
<accession>A0ABW1U814</accession>
<sequence length="316" mass="34406">MTKVVYIPEDIANVGKEYLVNKGYSVVVGTGTDKRTILKEGKDAEGIILRTSEFGKDIIDSLPSAKIIARHGVGFDNVDVKAATTAGKWVTNTPLANASSVAETATSLLLALAKNLKNDINHMANDDFFYKNSHKGMDLEGKTLGIVGYGKIGKMFAKKVQGLDMNILIYDPFVSKTEIGKLVSREELLTTSDFVSLHLPANDQTKESFGEGEFKLMKNSAYLINLSRGSVINESALIEALEAKQIAGAALDVYSQEPLPMDSPLFNLENVTLTPHIASNTSETMDRMALHAAMEVDRVLSGNKPKWPVNQVLVEE</sequence>
<keyword evidence="2" id="KW-0028">Amino-acid biosynthesis</keyword>
<dbReference type="SUPFAM" id="SSF51735">
    <property type="entry name" value="NAD(P)-binding Rossmann-fold domains"/>
    <property type="match status" value="1"/>
</dbReference>
<proteinExistence type="inferred from homology"/>